<name>A0A2A8ZXW5_BACCE</name>
<proteinExistence type="predicted"/>
<feature type="transmembrane region" description="Helical" evidence="1">
    <location>
        <begin position="12"/>
        <end position="31"/>
    </location>
</feature>
<comment type="caution">
    <text evidence="2">The sequence shown here is derived from an EMBL/GenBank/DDBJ whole genome shotgun (WGS) entry which is preliminary data.</text>
</comment>
<sequence length="178" mass="20221">MNYKLFWYRNRRIILASIIIYILGIILGLVFNDILHTDPPTKSIKNNPSFLHFAYHNLLANILTCFSFFTFGIFTIVLIIYNGFLIGLSSIHSIEQGKNLLYVICALLPHGIFEIPAFIFAGAIGFKGLDFIFKKITGKKVELFFRDILTMLLVIFILTCIAAIIEANITPMILNKLS</sequence>
<dbReference type="Proteomes" id="UP000220032">
    <property type="component" value="Unassembled WGS sequence"/>
</dbReference>
<dbReference type="RefSeq" id="WP_098343087.1">
    <property type="nucleotide sequence ID" value="NZ_NTRR01000028.1"/>
</dbReference>
<keyword evidence="1" id="KW-0812">Transmembrane</keyword>
<evidence type="ECO:0008006" key="4">
    <source>
        <dbReference type="Google" id="ProtNLM"/>
    </source>
</evidence>
<evidence type="ECO:0000313" key="2">
    <source>
        <dbReference type="EMBL" id="PFE13229.1"/>
    </source>
</evidence>
<gene>
    <name evidence="2" type="ORF">CN307_18200</name>
</gene>
<dbReference type="PANTHER" id="PTHR35337">
    <property type="entry name" value="SLR1478 PROTEIN"/>
    <property type="match status" value="1"/>
</dbReference>
<feature type="transmembrane region" description="Helical" evidence="1">
    <location>
        <begin position="144"/>
        <end position="165"/>
    </location>
</feature>
<dbReference type="Pfam" id="PF01944">
    <property type="entry name" value="SpoIIM"/>
    <property type="match status" value="1"/>
</dbReference>
<keyword evidence="1" id="KW-0472">Membrane</keyword>
<organism evidence="2 3">
    <name type="scientific">Bacillus cereus</name>
    <dbReference type="NCBI Taxonomy" id="1396"/>
    <lineage>
        <taxon>Bacteria</taxon>
        <taxon>Bacillati</taxon>
        <taxon>Bacillota</taxon>
        <taxon>Bacilli</taxon>
        <taxon>Bacillales</taxon>
        <taxon>Bacillaceae</taxon>
        <taxon>Bacillus</taxon>
        <taxon>Bacillus cereus group</taxon>
    </lineage>
</organism>
<feature type="transmembrane region" description="Helical" evidence="1">
    <location>
        <begin position="58"/>
        <end position="88"/>
    </location>
</feature>
<dbReference type="EMBL" id="NTRR01000028">
    <property type="protein sequence ID" value="PFE13229.1"/>
    <property type="molecule type" value="Genomic_DNA"/>
</dbReference>
<evidence type="ECO:0000256" key="1">
    <source>
        <dbReference type="SAM" id="Phobius"/>
    </source>
</evidence>
<dbReference type="AlphaFoldDB" id="A0A2A8ZXW5"/>
<protein>
    <recommendedName>
        <fullName evidence="4">Stage II sporulation protein M</fullName>
    </recommendedName>
</protein>
<reference evidence="2 3" key="1">
    <citation type="submission" date="2017-09" db="EMBL/GenBank/DDBJ databases">
        <title>Large-scale bioinformatics analysis of Bacillus genomes uncovers conserved roles of natural products in bacterial physiology.</title>
        <authorList>
            <consortium name="Agbiome Team Llc"/>
            <person name="Bleich R.M."/>
            <person name="Grubbs K.J."/>
            <person name="Santa Maria K.C."/>
            <person name="Allen S.E."/>
            <person name="Farag S."/>
            <person name="Shank E.A."/>
            <person name="Bowers A."/>
        </authorList>
    </citation>
    <scope>NUCLEOTIDE SEQUENCE [LARGE SCALE GENOMIC DNA]</scope>
    <source>
        <strain evidence="2 3">AFS022681</strain>
    </source>
</reference>
<keyword evidence="1" id="KW-1133">Transmembrane helix</keyword>
<accession>A0A2A8ZXW5</accession>
<dbReference type="InterPro" id="IPR002798">
    <property type="entry name" value="SpoIIM-like"/>
</dbReference>
<dbReference type="PANTHER" id="PTHR35337:SF1">
    <property type="entry name" value="SLR1478 PROTEIN"/>
    <property type="match status" value="1"/>
</dbReference>
<feature type="transmembrane region" description="Helical" evidence="1">
    <location>
        <begin position="100"/>
        <end position="124"/>
    </location>
</feature>
<evidence type="ECO:0000313" key="3">
    <source>
        <dbReference type="Proteomes" id="UP000220032"/>
    </source>
</evidence>